<evidence type="ECO:0000313" key="2">
    <source>
        <dbReference type="EMBL" id="OFV67140.1"/>
    </source>
</evidence>
<dbReference type="InterPro" id="IPR001315">
    <property type="entry name" value="CARD"/>
</dbReference>
<reference evidence="2" key="1">
    <citation type="submission" date="2016-05" db="EMBL/GenBank/DDBJ databases">
        <title>Microbial consortia oxidize butane by reversing methanogenesis.</title>
        <authorList>
            <person name="Laso-Perez R."/>
            <person name="Richter M."/>
            <person name="Wegener G."/>
            <person name="Musat F."/>
        </authorList>
    </citation>
    <scope>NUCLEOTIDE SEQUENCE [LARGE SCALE GENOMIC DNA]</scope>
    <source>
        <strain evidence="2">BOX2</strain>
    </source>
</reference>
<evidence type="ECO:0000259" key="1">
    <source>
        <dbReference type="PROSITE" id="PS50209"/>
    </source>
</evidence>
<dbReference type="Proteomes" id="UP000186940">
    <property type="component" value="Unassembled WGS sequence"/>
</dbReference>
<gene>
    <name evidence="2" type="ORF">SCAL_001765</name>
</gene>
<accession>A0A1F2P768</accession>
<feature type="domain" description="CARD" evidence="1">
    <location>
        <begin position="1"/>
        <end position="59"/>
    </location>
</feature>
<proteinExistence type="predicted"/>
<dbReference type="EMBL" id="LYOS01000008">
    <property type="protein sequence ID" value="OFV67140.1"/>
    <property type="molecule type" value="Genomic_DNA"/>
</dbReference>
<organism evidence="2 3">
    <name type="scientific">Candidatus Syntropharchaeum caldarium</name>
    <dbReference type="NCBI Taxonomy" id="1838285"/>
    <lineage>
        <taxon>Archaea</taxon>
        <taxon>Methanobacteriati</taxon>
        <taxon>Methanobacteriota</taxon>
        <taxon>Stenosarchaea group</taxon>
        <taxon>Methanomicrobia</taxon>
        <taxon>Methanosarcinales</taxon>
        <taxon>ANME-2 cluster</taxon>
        <taxon>Candidatus Syntropharchaeum</taxon>
    </lineage>
</organism>
<evidence type="ECO:0000313" key="3">
    <source>
        <dbReference type="Proteomes" id="UP000186940"/>
    </source>
</evidence>
<name>A0A1F2P768_9EURY</name>
<protein>
    <recommendedName>
        <fullName evidence="1">CARD domain-containing protein</fullName>
    </recommendedName>
</protein>
<dbReference type="STRING" id="1838285.SCAL_001765"/>
<keyword evidence="3" id="KW-1185">Reference proteome</keyword>
<comment type="caution">
    <text evidence="2">The sequence shown here is derived from an EMBL/GenBank/DDBJ whole genome shotgun (WGS) entry which is preliminary data.</text>
</comment>
<sequence length="59" mass="6777">MTLEEEVKVLRQDVEYIKEILAELVEDSLLTPDEDEIVKEAKDAVRRGDLSAFIEAEEI</sequence>
<dbReference type="AlphaFoldDB" id="A0A1F2P768"/>
<dbReference type="PROSITE" id="PS50209">
    <property type="entry name" value="CARD"/>
    <property type="match status" value="1"/>
</dbReference>